<organism evidence="1 2">
    <name type="scientific">Pistacia atlantica</name>
    <dbReference type="NCBI Taxonomy" id="434234"/>
    <lineage>
        <taxon>Eukaryota</taxon>
        <taxon>Viridiplantae</taxon>
        <taxon>Streptophyta</taxon>
        <taxon>Embryophyta</taxon>
        <taxon>Tracheophyta</taxon>
        <taxon>Spermatophyta</taxon>
        <taxon>Magnoliopsida</taxon>
        <taxon>eudicotyledons</taxon>
        <taxon>Gunneridae</taxon>
        <taxon>Pentapetalae</taxon>
        <taxon>rosids</taxon>
        <taxon>malvids</taxon>
        <taxon>Sapindales</taxon>
        <taxon>Anacardiaceae</taxon>
        <taxon>Pistacia</taxon>
    </lineage>
</organism>
<name>A0ACC0ZTW3_9ROSI</name>
<gene>
    <name evidence="1" type="ORF">Patl1_23641</name>
</gene>
<dbReference type="EMBL" id="CM047909">
    <property type="protein sequence ID" value="KAJ0078635.1"/>
    <property type="molecule type" value="Genomic_DNA"/>
</dbReference>
<dbReference type="Proteomes" id="UP001164250">
    <property type="component" value="Chromosome 13"/>
</dbReference>
<keyword evidence="2" id="KW-1185">Reference proteome</keyword>
<accession>A0ACC0ZTW3</accession>
<evidence type="ECO:0000313" key="1">
    <source>
        <dbReference type="EMBL" id="KAJ0078635.1"/>
    </source>
</evidence>
<reference evidence="2" key="1">
    <citation type="journal article" date="2023" name="G3 (Bethesda)">
        <title>Genome assembly and association tests identify interacting loci associated with vigor, precocity, and sex in interspecific pistachio rootstocks.</title>
        <authorList>
            <person name="Palmer W."/>
            <person name="Jacygrad E."/>
            <person name="Sagayaradj S."/>
            <person name="Cavanaugh K."/>
            <person name="Han R."/>
            <person name="Bertier L."/>
            <person name="Beede B."/>
            <person name="Kafkas S."/>
            <person name="Golino D."/>
            <person name="Preece J."/>
            <person name="Michelmore R."/>
        </authorList>
    </citation>
    <scope>NUCLEOTIDE SEQUENCE [LARGE SCALE GENOMIC DNA]</scope>
</reference>
<comment type="caution">
    <text evidence="1">The sequence shown here is derived from an EMBL/GenBank/DDBJ whole genome shotgun (WGS) entry which is preliminary data.</text>
</comment>
<protein>
    <submittedName>
        <fullName evidence="1">Uncharacterized protein</fullName>
    </submittedName>
</protein>
<sequence length="27" mass="2720">MARSARSGSTSLPPSLPKTRPVAAPSP</sequence>
<evidence type="ECO:0000313" key="2">
    <source>
        <dbReference type="Proteomes" id="UP001164250"/>
    </source>
</evidence>
<proteinExistence type="predicted"/>